<dbReference type="InterPro" id="IPR036527">
    <property type="entry name" value="SCP2_sterol-bd_dom_sf"/>
</dbReference>
<dbReference type="EMBL" id="VJOO01000013">
    <property type="protein sequence ID" value="TSE36866.1"/>
    <property type="molecule type" value="Genomic_DNA"/>
</dbReference>
<dbReference type="SUPFAM" id="SSF55718">
    <property type="entry name" value="SCP-like"/>
    <property type="match status" value="1"/>
</dbReference>
<dbReference type="Pfam" id="PF02036">
    <property type="entry name" value="SCP2"/>
    <property type="match status" value="1"/>
</dbReference>
<comment type="pathway">
    <text evidence="1">Cofactor biosynthesis; ubiquinone biosynthesis.</text>
</comment>
<sequence>MPAPLRALVRRLPGLPGSVALALALNAALRPRIPSEVLTTLCGRRIRLLVQDIDVRFDVTVHDGLFRPCTGNGAADLTIGAKAIDFIRLARREIDADTLFFNRRLHMEGDTELGLLLKNTLDTVELPSFWQALPPPAQWPSLVRHTLPPLSCADHRHEHS</sequence>
<dbReference type="GO" id="GO:0006744">
    <property type="term" value="P:ubiquinone biosynthetic process"/>
    <property type="evidence" value="ECO:0007669"/>
    <property type="project" value="UniProtKB-UniRule"/>
</dbReference>
<name>A0A554XM34_9BURK</name>
<evidence type="ECO:0000313" key="4">
    <source>
        <dbReference type="Proteomes" id="UP000316388"/>
    </source>
</evidence>
<dbReference type="InterPro" id="IPR003033">
    <property type="entry name" value="SCP2_sterol-bd_dom"/>
</dbReference>
<feature type="domain" description="SCP2" evidence="2">
    <location>
        <begin position="35"/>
        <end position="122"/>
    </location>
</feature>
<proteinExistence type="inferred from homology"/>
<dbReference type="Gene3D" id="3.30.1050.10">
    <property type="entry name" value="SCP2 sterol-binding domain"/>
    <property type="match status" value="1"/>
</dbReference>
<evidence type="ECO:0000259" key="2">
    <source>
        <dbReference type="Pfam" id="PF02036"/>
    </source>
</evidence>
<gene>
    <name evidence="1" type="primary">ubiT</name>
    <name evidence="3" type="ORF">Tfont_01578</name>
</gene>
<keyword evidence="1" id="KW-0831">Ubiquinone biosynthesis</keyword>
<dbReference type="Proteomes" id="UP000316388">
    <property type="component" value="Unassembled WGS sequence"/>
</dbReference>
<organism evidence="3 4">
    <name type="scientific">Tepidimonas fonticaldi</name>
    <dbReference type="NCBI Taxonomy" id="1101373"/>
    <lineage>
        <taxon>Bacteria</taxon>
        <taxon>Pseudomonadati</taxon>
        <taxon>Pseudomonadota</taxon>
        <taxon>Betaproteobacteria</taxon>
        <taxon>Burkholderiales</taxon>
        <taxon>Tepidimonas</taxon>
    </lineage>
</organism>
<dbReference type="InterPro" id="IPR016830">
    <property type="entry name" value="UbiT"/>
</dbReference>
<protein>
    <recommendedName>
        <fullName evidence="1">Ubiquinone biosynthesis accessory factor UbiT</fullName>
    </recommendedName>
</protein>
<evidence type="ECO:0000313" key="3">
    <source>
        <dbReference type="EMBL" id="TSE36866.1"/>
    </source>
</evidence>
<dbReference type="RefSeq" id="WP_185974500.1">
    <property type="nucleotide sequence ID" value="NZ_VJOO01000013.1"/>
</dbReference>
<reference evidence="3 4" key="1">
    <citation type="submission" date="2019-07" db="EMBL/GenBank/DDBJ databases">
        <title>Tepidimonas fonticaldi AT-A2 draft genome.</title>
        <authorList>
            <person name="Da Costa M.S."/>
            <person name="Froufe H.J.C."/>
            <person name="Egas C."/>
            <person name="Albuquerque L."/>
        </authorList>
    </citation>
    <scope>NUCLEOTIDE SEQUENCE [LARGE SCALE GENOMIC DNA]</scope>
    <source>
        <strain evidence="3 4">AT-A2</strain>
    </source>
</reference>
<comment type="caution">
    <text evidence="3">The sequence shown here is derived from an EMBL/GenBank/DDBJ whole genome shotgun (WGS) entry which is preliminary data.</text>
</comment>
<dbReference type="UniPathway" id="UPA00232"/>
<accession>A0A554XM34</accession>
<dbReference type="AlphaFoldDB" id="A0A554XM34"/>
<comment type="function">
    <text evidence="1">Required for O(2)-independent ubiquinone (coenzyme Q) biosynthesis. Likely functions as an accessory factor.</text>
</comment>
<comment type="similarity">
    <text evidence="1">Belongs to the UbiT family.</text>
</comment>
<evidence type="ECO:0000256" key="1">
    <source>
        <dbReference type="HAMAP-Rule" id="MF_02231"/>
    </source>
</evidence>
<dbReference type="HAMAP" id="MF_02231">
    <property type="entry name" value="UbiT"/>
    <property type="match status" value="1"/>
</dbReference>